<dbReference type="SUPFAM" id="SSF51445">
    <property type="entry name" value="(Trans)glycosidases"/>
    <property type="match status" value="1"/>
</dbReference>
<keyword evidence="9" id="KW-1185">Reference proteome</keyword>
<dbReference type="Pfam" id="PF14508">
    <property type="entry name" value="GH97_N"/>
    <property type="match status" value="1"/>
</dbReference>
<dbReference type="PANTHER" id="PTHR35803">
    <property type="entry name" value="GLUCAN 1,4-ALPHA-GLUCOSIDASE SUSB-RELATED"/>
    <property type="match status" value="1"/>
</dbReference>
<dbReference type="KEGG" id="pseg:D3H65_19260"/>
<accession>A0A3B7N026</accession>
<dbReference type="EMBL" id="CP032157">
    <property type="protein sequence ID" value="AXY78700.1"/>
    <property type="molecule type" value="Genomic_DNA"/>
</dbReference>
<dbReference type="Pfam" id="PF14509">
    <property type="entry name" value="GH97_C"/>
    <property type="match status" value="1"/>
</dbReference>
<evidence type="ECO:0000259" key="7">
    <source>
        <dbReference type="Pfam" id="PF14509"/>
    </source>
</evidence>
<comment type="cofactor">
    <cofactor evidence="1">
        <name>Ca(2+)</name>
        <dbReference type="ChEBI" id="CHEBI:29108"/>
    </cofactor>
</comment>
<dbReference type="InterPro" id="IPR017853">
    <property type="entry name" value="GH"/>
</dbReference>
<dbReference type="InterPro" id="IPR052720">
    <property type="entry name" value="Glycosyl_hydrolase_97"/>
</dbReference>
<dbReference type="InterPro" id="IPR019563">
    <property type="entry name" value="GH97_catalytic"/>
</dbReference>
<keyword evidence="8" id="KW-0378">Hydrolase</keyword>
<reference evidence="8 9" key="1">
    <citation type="submission" date="2018-09" db="EMBL/GenBank/DDBJ databases">
        <title>Genome sequencing of strain 6GH32-13.</title>
        <authorList>
            <person name="Weon H.-Y."/>
            <person name="Heo J."/>
            <person name="Kwon S.-W."/>
        </authorList>
    </citation>
    <scope>NUCLEOTIDE SEQUENCE [LARGE SCALE GENOMIC DNA]</scope>
    <source>
        <strain evidence="8 9">5GH32-13</strain>
    </source>
</reference>
<evidence type="ECO:0000313" key="9">
    <source>
        <dbReference type="Proteomes" id="UP000263900"/>
    </source>
</evidence>
<feature type="domain" description="Glycosyl-hydrolase 97 N-terminal" evidence="6">
    <location>
        <begin position="32"/>
        <end position="295"/>
    </location>
</feature>
<dbReference type="Gene3D" id="2.70.98.10">
    <property type="match status" value="1"/>
</dbReference>
<keyword evidence="3" id="KW-0106">Calcium</keyword>
<dbReference type="InterPro" id="IPR013785">
    <property type="entry name" value="Aldolase_TIM"/>
</dbReference>
<dbReference type="Pfam" id="PF10566">
    <property type="entry name" value="Glyco_hydro_97"/>
    <property type="match status" value="1"/>
</dbReference>
<evidence type="ECO:0000256" key="1">
    <source>
        <dbReference type="ARBA" id="ARBA00001913"/>
    </source>
</evidence>
<dbReference type="GO" id="GO:0030246">
    <property type="term" value="F:carbohydrate binding"/>
    <property type="evidence" value="ECO:0007669"/>
    <property type="project" value="InterPro"/>
</dbReference>
<feature type="signal peptide" evidence="4">
    <location>
        <begin position="1"/>
        <end position="21"/>
    </location>
</feature>
<keyword evidence="4" id="KW-0732">Signal</keyword>
<feature type="domain" description="Glycosyl-hydrolase 97 catalytic" evidence="5">
    <location>
        <begin position="313"/>
        <end position="505"/>
    </location>
</feature>
<dbReference type="GO" id="GO:0016787">
    <property type="term" value="F:hydrolase activity"/>
    <property type="evidence" value="ECO:0007669"/>
    <property type="project" value="UniProtKB-KW"/>
</dbReference>
<dbReference type="InterPro" id="IPR029483">
    <property type="entry name" value="GH97_C"/>
</dbReference>
<feature type="domain" description="Glycosyl-hydrolase 97 C-terminal oligomerisation" evidence="7">
    <location>
        <begin position="601"/>
        <end position="701"/>
    </location>
</feature>
<organism evidence="8 9">
    <name type="scientific">Paraflavitalea soli</name>
    <dbReference type="NCBI Taxonomy" id="2315862"/>
    <lineage>
        <taxon>Bacteria</taxon>
        <taxon>Pseudomonadati</taxon>
        <taxon>Bacteroidota</taxon>
        <taxon>Chitinophagia</taxon>
        <taxon>Chitinophagales</taxon>
        <taxon>Chitinophagaceae</taxon>
        <taxon>Paraflavitalea</taxon>
    </lineage>
</organism>
<dbReference type="InterPro" id="IPR029486">
    <property type="entry name" value="GH97_N"/>
</dbReference>
<dbReference type="Gene3D" id="3.20.20.70">
    <property type="entry name" value="Aldolase class I"/>
    <property type="match status" value="1"/>
</dbReference>
<dbReference type="InterPro" id="IPR014718">
    <property type="entry name" value="GH-type_carb-bd"/>
</dbReference>
<dbReference type="AlphaFoldDB" id="A0A3B7N026"/>
<sequence>MILKKISCYILLVILVSRVSAQSVNPVQVSIGKVKLDFVLDANGTPAYAVQYNQQQVITPSRLGFSLTDDSTFYKGFELLHTSRRAVNESWQPVWGEVNTIRNQYEELTVVLRQRKAPNRLLNIVFRVFEEGVGFRYEFPLQPNLKYFIVADELTQFNLTGDHKTFWIPGDYDTNEYLYTTSPLSTIDNTSIVKSSTDIAVRTAPDRYAVQTPLMMKSKEGLYINIHEAALINYPAMQLHVDRARFSLSSSLVPDATGNKAYLHAPGNTPWRTIIVSDKAADVLASKMILNLNEPTTLTNTSWIKPMKFVGVWWEMQTAKATWNYSNFPDSTDANGKLIPNGTHGANTANVKKYIDFAAANGIGGVLVEGWNTGWEDWFGNWKENVFSFTTPYPDFDVREITRYAASKGVTMIMHNETSGSATDYERQLDTAYRFMSLMGYTSVKTGYVGKIIPRGEHHDGQWMVNHYDRVARKAAEHQVAIDVHEPMRPTGQHRTWPNWMASEAGRGNEYNAFSIGSPPEHETILPFTRLMGGPMDYTPGIFKMKGYTGYAPERQMHTTLAKQLALYVTMYSPLQMAADLPENYAAKPDAFQFIRDVPVDWDDTKIIEAEPGDYISIARKEKGKPNWFIGTITDENNRTAVLPLSFLDKGQQYVAVIYGDAPGADWKSNPEAYRIETFLVDSNNTLRLKLAAGGGAAVQVKPASPTDLKQFKKYTSK</sequence>
<dbReference type="PANTHER" id="PTHR35803:SF1">
    <property type="entry name" value="GLUCAN 1,4-ALPHA-GLUCOSIDASE SUSB"/>
    <property type="match status" value="1"/>
</dbReference>
<evidence type="ECO:0000259" key="6">
    <source>
        <dbReference type="Pfam" id="PF14508"/>
    </source>
</evidence>
<protein>
    <submittedName>
        <fullName evidence="8">Glycoside hydrolase family 97 protein</fullName>
    </submittedName>
</protein>
<evidence type="ECO:0000256" key="4">
    <source>
        <dbReference type="SAM" id="SignalP"/>
    </source>
</evidence>
<name>A0A3B7N026_9BACT</name>
<feature type="chain" id="PRO_5017718304" evidence="4">
    <location>
        <begin position="22"/>
        <end position="718"/>
    </location>
</feature>
<proteinExistence type="predicted"/>
<dbReference type="Proteomes" id="UP000263900">
    <property type="component" value="Chromosome"/>
</dbReference>
<gene>
    <name evidence="8" type="ORF">D3H65_19260</name>
</gene>
<evidence type="ECO:0000313" key="8">
    <source>
        <dbReference type="EMBL" id="AXY78700.1"/>
    </source>
</evidence>
<evidence type="ECO:0000256" key="2">
    <source>
        <dbReference type="ARBA" id="ARBA00011245"/>
    </source>
</evidence>
<dbReference type="OrthoDB" id="57532at2"/>
<evidence type="ECO:0000259" key="5">
    <source>
        <dbReference type="Pfam" id="PF10566"/>
    </source>
</evidence>
<comment type="subunit">
    <text evidence="2">Monomer.</text>
</comment>
<evidence type="ECO:0000256" key="3">
    <source>
        <dbReference type="ARBA" id="ARBA00022837"/>
    </source>
</evidence>